<dbReference type="Proteomes" id="UP000053825">
    <property type="component" value="Unassembled WGS sequence"/>
</dbReference>
<dbReference type="OrthoDB" id="432281at2759"/>
<dbReference type="STRING" id="597456.A0A0L7R3R6"/>
<dbReference type="PROSITE" id="PS50297">
    <property type="entry name" value="ANK_REP_REGION"/>
    <property type="match status" value="2"/>
</dbReference>
<keyword evidence="3" id="KW-1185">Reference proteome</keyword>
<dbReference type="SUPFAM" id="SSF48403">
    <property type="entry name" value="Ankyrin repeat"/>
    <property type="match status" value="1"/>
</dbReference>
<dbReference type="InterPro" id="IPR002110">
    <property type="entry name" value="Ankyrin_rpt"/>
</dbReference>
<feature type="repeat" description="ANK" evidence="1">
    <location>
        <begin position="89"/>
        <end position="109"/>
    </location>
</feature>
<accession>A0A0L7R3R6</accession>
<feature type="repeat" description="ANK" evidence="1">
    <location>
        <begin position="123"/>
        <end position="156"/>
    </location>
</feature>
<name>A0A0L7R3R6_9HYME</name>
<evidence type="ECO:0000256" key="1">
    <source>
        <dbReference type="PROSITE-ProRule" id="PRU00023"/>
    </source>
</evidence>
<dbReference type="PANTHER" id="PTHR24172:SF4">
    <property type="entry name" value="ANK_REP_REGION DOMAIN-CONTAINING PROTEIN"/>
    <property type="match status" value="1"/>
</dbReference>
<reference evidence="2 3" key="1">
    <citation type="submission" date="2015-07" db="EMBL/GenBank/DDBJ databases">
        <title>The genome of Habropoda laboriosa.</title>
        <authorList>
            <person name="Pan H."/>
            <person name="Kapheim K."/>
        </authorList>
    </citation>
    <scope>NUCLEOTIDE SEQUENCE [LARGE SCALE GENOMIC DNA]</scope>
    <source>
        <strain evidence="2">0110345459</strain>
    </source>
</reference>
<dbReference type="AlphaFoldDB" id="A0A0L7R3R6"/>
<proteinExistence type="predicted"/>
<dbReference type="SMART" id="SM00248">
    <property type="entry name" value="ANK"/>
    <property type="match status" value="2"/>
</dbReference>
<sequence>MTADPEIEKMLETGNMEQLAALVLNGEGRRLVGRHSGNPELQAFIDRVPSYMGKIHAVHMAAREGNLRDLQSALDRRKFAVARDGSSPHNATPLHVAVVFGNTTIIRYLAGRFPETAHAIDLDGRTPLHYAATLADNGHYYNLLLHLGANPLVQDKVSSFRSTDSYFR</sequence>
<organism evidence="2 3">
    <name type="scientific">Habropoda laboriosa</name>
    <dbReference type="NCBI Taxonomy" id="597456"/>
    <lineage>
        <taxon>Eukaryota</taxon>
        <taxon>Metazoa</taxon>
        <taxon>Ecdysozoa</taxon>
        <taxon>Arthropoda</taxon>
        <taxon>Hexapoda</taxon>
        <taxon>Insecta</taxon>
        <taxon>Pterygota</taxon>
        <taxon>Neoptera</taxon>
        <taxon>Endopterygota</taxon>
        <taxon>Hymenoptera</taxon>
        <taxon>Apocrita</taxon>
        <taxon>Aculeata</taxon>
        <taxon>Apoidea</taxon>
        <taxon>Anthophila</taxon>
        <taxon>Apidae</taxon>
        <taxon>Habropoda</taxon>
    </lineage>
</organism>
<gene>
    <name evidence="2" type="ORF">WH47_00497</name>
</gene>
<dbReference type="PANTHER" id="PTHR24172">
    <property type="entry name" value="ANK_REP_REGION DOMAIN-CONTAINING PROTEIN"/>
    <property type="match status" value="1"/>
</dbReference>
<evidence type="ECO:0000313" key="2">
    <source>
        <dbReference type="EMBL" id="KOC65527.1"/>
    </source>
</evidence>
<dbReference type="Gene3D" id="1.25.40.20">
    <property type="entry name" value="Ankyrin repeat-containing domain"/>
    <property type="match status" value="1"/>
</dbReference>
<dbReference type="InterPro" id="IPR036770">
    <property type="entry name" value="Ankyrin_rpt-contain_sf"/>
</dbReference>
<dbReference type="PROSITE" id="PS50088">
    <property type="entry name" value="ANK_REPEAT"/>
    <property type="match status" value="2"/>
</dbReference>
<evidence type="ECO:0000313" key="3">
    <source>
        <dbReference type="Proteomes" id="UP000053825"/>
    </source>
</evidence>
<dbReference type="Pfam" id="PF12796">
    <property type="entry name" value="Ank_2"/>
    <property type="match status" value="1"/>
</dbReference>
<keyword evidence="1" id="KW-0040">ANK repeat</keyword>
<protein>
    <submittedName>
        <fullName evidence="2">Uncharacterized protein</fullName>
    </submittedName>
</protein>
<dbReference type="EMBL" id="KQ414661">
    <property type="protein sequence ID" value="KOC65527.1"/>
    <property type="molecule type" value="Genomic_DNA"/>
</dbReference>